<organism evidence="1 2">
    <name type="scientific">Prosthecobacter dejongeii</name>
    <dbReference type="NCBI Taxonomy" id="48465"/>
    <lineage>
        <taxon>Bacteria</taxon>
        <taxon>Pseudomonadati</taxon>
        <taxon>Verrucomicrobiota</taxon>
        <taxon>Verrucomicrobiia</taxon>
        <taxon>Verrucomicrobiales</taxon>
        <taxon>Verrucomicrobiaceae</taxon>
        <taxon>Prosthecobacter</taxon>
    </lineage>
</organism>
<sequence>MSVLSSHQTNLDRLLQGILPHCAITEKQSLAARHWSLQMPLTHGCNVGTLKVILQSEALLSQAVVGKRIGAAEALMGTTDDVFFYLGTFAYPTTECGFLFVHSLEHDHSGKGVATPFDSGAFASRVPAPAPYLDGVDFVRNHELPVPEYRQLLAALISHYAATPQAYLQNVEAFACHCLEQRLHPFGISGGDRRTSTFEVRIPQRVPLQPPHLLAVFVKNGHEKQIAELSSLHALGVRIERYSADPDQVDSFYAIRESCINFIEEYINS</sequence>
<name>A0A7W8DPM9_9BACT</name>
<dbReference type="Proteomes" id="UP000534294">
    <property type="component" value="Unassembled WGS sequence"/>
</dbReference>
<comment type="caution">
    <text evidence="1">The sequence shown here is derived from an EMBL/GenBank/DDBJ whole genome shotgun (WGS) entry which is preliminary data.</text>
</comment>
<accession>A0A7W8DPM9</accession>
<reference evidence="1 2" key="1">
    <citation type="submission" date="2020-08" db="EMBL/GenBank/DDBJ databases">
        <title>Genomic Encyclopedia of Type Strains, Phase IV (KMG-IV): sequencing the most valuable type-strain genomes for metagenomic binning, comparative biology and taxonomic classification.</title>
        <authorList>
            <person name="Goeker M."/>
        </authorList>
    </citation>
    <scope>NUCLEOTIDE SEQUENCE [LARGE SCALE GENOMIC DNA]</scope>
    <source>
        <strain evidence="1 2">DSM 12251</strain>
    </source>
</reference>
<proteinExistence type="predicted"/>
<keyword evidence="2" id="KW-1185">Reference proteome</keyword>
<evidence type="ECO:0000313" key="1">
    <source>
        <dbReference type="EMBL" id="MBB5037487.1"/>
    </source>
</evidence>
<gene>
    <name evidence="1" type="ORF">HNQ64_001736</name>
</gene>
<dbReference type="EMBL" id="JACHIF010000003">
    <property type="protein sequence ID" value="MBB5037487.1"/>
    <property type="molecule type" value="Genomic_DNA"/>
</dbReference>
<dbReference type="AlphaFoldDB" id="A0A7W8DPM9"/>
<evidence type="ECO:0000313" key="2">
    <source>
        <dbReference type="Proteomes" id="UP000534294"/>
    </source>
</evidence>
<protein>
    <submittedName>
        <fullName evidence="1">Uncharacterized protein</fullName>
    </submittedName>
</protein>